<dbReference type="EMBL" id="QPMK01000005">
    <property type="protein sequence ID" value="RDD66505.1"/>
    <property type="molecule type" value="Genomic_DNA"/>
</dbReference>
<feature type="chain" id="PRO_5016843224" evidence="1">
    <location>
        <begin position="20"/>
        <end position="355"/>
    </location>
</feature>
<proteinExistence type="predicted"/>
<evidence type="ECO:0000313" key="2">
    <source>
        <dbReference type="EMBL" id="RDD66505.1"/>
    </source>
</evidence>
<gene>
    <name evidence="2" type="ORF">DU478_08640</name>
</gene>
<feature type="signal peptide" evidence="1">
    <location>
        <begin position="1"/>
        <end position="19"/>
    </location>
</feature>
<keyword evidence="1" id="KW-0732">Signal</keyword>
<dbReference type="InterPro" id="IPR008311">
    <property type="entry name" value="UCP028101"/>
</dbReference>
<dbReference type="InterPro" id="IPR015943">
    <property type="entry name" value="WD40/YVTN_repeat-like_dom_sf"/>
</dbReference>
<protein>
    <submittedName>
        <fullName evidence="2">DUF1513 domain-containing protein</fullName>
    </submittedName>
</protein>
<organism evidence="2 3">
    <name type="scientific">Thalassococcus profundi</name>
    <dbReference type="NCBI Taxonomy" id="2282382"/>
    <lineage>
        <taxon>Bacteria</taxon>
        <taxon>Pseudomonadati</taxon>
        <taxon>Pseudomonadota</taxon>
        <taxon>Alphaproteobacteria</taxon>
        <taxon>Rhodobacterales</taxon>
        <taxon>Roseobacteraceae</taxon>
        <taxon>Thalassococcus</taxon>
    </lineage>
</organism>
<dbReference type="Proteomes" id="UP000253977">
    <property type="component" value="Unassembled WGS sequence"/>
</dbReference>
<dbReference type="Gene3D" id="2.130.10.10">
    <property type="entry name" value="YVTN repeat-like/Quinoprotein amine dehydrogenase"/>
    <property type="match status" value="1"/>
</dbReference>
<dbReference type="PIRSF" id="PIRSF028101">
    <property type="entry name" value="UCP028101"/>
    <property type="match status" value="1"/>
</dbReference>
<dbReference type="InterPro" id="IPR006311">
    <property type="entry name" value="TAT_signal"/>
</dbReference>
<dbReference type="AlphaFoldDB" id="A0A369TPZ0"/>
<dbReference type="InterPro" id="IPR011044">
    <property type="entry name" value="Quino_amine_DH_bsu"/>
</dbReference>
<dbReference type="Pfam" id="PF07433">
    <property type="entry name" value="DUF1513"/>
    <property type="match status" value="1"/>
</dbReference>
<dbReference type="PROSITE" id="PS51318">
    <property type="entry name" value="TAT"/>
    <property type="match status" value="1"/>
</dbReference>
<evidence type="ECO:0000256" key="1">
    <source>
        <dbReference type="SAM" id="SignalP"/>
    </source>
</evidence>
<reference evidence="2 3" key="1">
    <citation type="submission" date="2018-07" db="EMBL/GenBank/DDBJ databases">
        <title>Thalassococcus profundi sp. nov., a marine bacterium isolated from deep seawater of Okinawa Trough.</title>
        <authorList>
            <person name="Yu M."/>
        </authorList>
    </citation>
    <scope>NUCLEOTIDE SEQUENCE [LARGE SCALE GENOMIC DNA]</scope>
    <source>
        <strain evidence="2 3">WRAS1</strain>
    </source>
</reference>
<accession>A0A369TPZ0</accession>
<dbReference type="RefSeq" id="WP_114510555.1">
    <property type="nucleotide sequence ID" value="NZ_QPMK01000005.1"/>
</dbReference>
<comment type="caution">
    <text evidence="2">The sequence shown here is derived from an EMBL/GenBank/DDBJ whole genome shotgun (WGS) entry which is preliminary data.</text>
</comment>
<evidence type="ECO:0000313" key="3">
    <source>
        <dbReference type="Proteomes" id="UP000253977"/>
    </source>
</evidence>
<dbReference type="SUPFAM" id="SSF50969">
    <property type="entry name" value="YVTN repeat-like/Quinoprotein amine dehydrogenase"/>
    <property type="match status" value="1"/>
</dbReference>
<dbReference type="OrthoDB" id="5624218at2"/>
<name>A0A369TPZ0_9RHOB</name>
<sequence>MTTRRGFLAGLLAAGSAPAIGWADAGSPSYLAAAREADGAFALFGLDTGGNLTFRVPMPARGHAGAGHPARPLAVAFARRPGAFALVIDCADGLVRQRLTPPAGQSFNGHGSFSADGTRLYTVEQRDEDSAGVIGLWAMERELTRIGEVPSRGIGPHDLRLMPDGGLVVANGGIATGADGREKTNLGEMQPNLTYLDAEGRVQDQVILDPDLAQCSIRHLAVAPDGQVGFAMQWEGAPGTPVPLLGLHLRGEAPVLADPPLAEALAMWGYAGSIALSGDGRSYSISSPRGGRVQRFGRNGAFLGSVARADVCGLAAHPGGCLATDGLGGLLLLEGDRVRPLGSAPVAWDNHIVAL</sequence>
<keyword evidence="3" id="KW-1185">Reference proteome</keyword>